<evidence type="ECO:0000259" key="2">
    <source>
        <dbReference type="Pfam" id="PF16372"/>
    </source>
</evidence>
<comment type="caution">
    <text evidence="3">The sequence shown here is derived from an EMBL/GenBank/DDBJ whole genome shotgun (WGS) entry which is preliminary data.</text>
</comment>
<dbReference type="Pfam" id="PF16372">
    <property type="entry name" value="DUF4984"/>
    <property type="match status" value="1"/>
</dbReference>
<dbReference type="InterPro" id="IPR038081">
    <property type="entry name" value="CalX-like_sf"/>
</dbReference>
<dbReference type="SUPFAM" id="SSF141072">
    <property type="entry name" value="CalX-like"/>
    <property type="match status" value="1"/>
</dbReference>
<evidence type="ECO:0000313" key="3">
    <source>
        <dbReference type="EMBL" id="HJF07585.1"/>
    </source>
</evidence>
<dbReference type="PROSITE" id="PS51257">
    <property type="entry name" value="PROKAR_LIPOPROTEIN"/>
    <property type="match status" value="1"/>
</dbReference>
<feature type="chain" id="PRO_5037080219" evidence="1">
    <location>
        <begin position="20"/>
        <end position="294"/>
    </location>
</feature>
<protein>
    <submittedName>
        <fullName evidence="3">DUF4984 domain-containing protein</fullName>
    </submittedName>
</protein>
<evidence type="ECO:0000313" key="4">
    <source>
        <dbReference type="Proteomes" id="UP000718012"/>
    </source>
</evidence>
<dbReference type="RefSeq" id="WP_302562431.1">
    <property type="nucleotide sequence ID" value="NZ_CAUBDS010000011.1"/>
</dbReference>
<reference evidence="3" key="2">
    <citation type="submission" date="2021-09" db="EMBL/GenBank/DDBJ databases">
        <authorList>
            <person name="Gilroy R."/>
        </authorList>
    </citation>
    <scope>NUCLEOTIDE SEQUENCE</scope>
    <source>
        <strain evidence="3">CHK165-8395</strain>
    </source>
</reference>
<feature type="domain" description="DUF4984" evidence="2">
    <location>
        <begin position="134"/>
        <end position="292"/>
    </location>
</feature>
<proteinExistence type="predicted"/>
<dbReference type="EMBL" id="DYXD01000115">
    <property type="protein sequence ID" value="HJF07585.1"/>
    <property type="molecule type" value="Genomic_DNA"/>
</dbReference>
<sequence>MKKLFIGCITVITVLMGLAGCNSERTTYEGPNYLMFSDTLYRYAVQETGEVFNVPVSATVLADYDRTFAVEVVDSISDAVEGKHYRLLSNTVTIKAGECSANVQVQGVYDNIDIDDYLTVGLRLVIPKEEQWSLYGIDSKVILQKACPFDINSFTGYCKVTSTFFDDYMQNVTMRLIKTSVNPEKENSVILHDLYYNGHDIVLDFDRDNLLEPLVSMEEQVCGTTAEAFGTIYGDGNLLMYQPTMYTSYYSTCEKFVLQYVTLHVNGVGTVGTYVNILEWISDAEAEKLKEQGY</sequence>
<accession>A0A921K2U8</accession>
<evidence type="ECO:0000256" key="1">
    <source>
        <dbReference type="SAM" id="SignalP"/>
    </source>
</evidence>
<gene>
    <name evidence="3" type="ORF">K8U81_05255</name>
</gene>
<dbReference type="AlphaFoldDB" id="A0A921K2U8"/>
<keyword evidence="1" id="KW-0732">Signal</keyword>
<name>A0A921K2U8_9BACT</name>
<reference evidence="3" key="1">
    <citation type="journal article" date="2021" name="PeerJ">
        <title>Extensive microbial diversity within the chicken gut microbiome revealed by metagenomics and culture.</title>
        <authorList>
            <person name="Gilroy R."/>
            <person name="Ravi A."/>
            <person name="Getino M."/>
            <person name="Pursley I."/>
            <person name="Horton D.L."/>
            <person name="Alikhan N.F."/>
            <person name="Baker D."/>
            <person name="Gharbi K."/>
            <person name="Hall N."/>
            <person name="Watson M."/>
            <person name="Adriaenssens E.M."/>
            <person name="Foster-Nyarko E."/>
            <person name="Jarju S."/>
            <person name="Secka A."/>
            <person name="Antonio M."/>
            <person name="Oren A."/>
            <person name="Chaudhuri R.R."/>
            <person name="La Ragione R."/>
            <person name="Hildebrand F."/>
            <person name="Pallen M.J."/>
        </authorList>
    </citation>
    <scope>NUCLEOTIDE SEQUENCE</scope>
    <source>
        <strain evidence="3">CHK165-8395</strain>
    </source>
</reference>
<dbReference type="Proteomes" id="UP000718012">
    <property type="component" value="Unassembled WGS sequence"/>
</dbReference>
<dbReference type="Gene3D" id="2.60.40.2030">
    <property type="match status" value="1"/>
</dbReference>
<organism evidence="3 4">
    <name type="scientific">Phocaeicola coprocola</name>
    <dbReference type="NCBI Taxonomy" id="310298"/>
    <lineage>
        <taxon>Bacteria</taxon>
        <taxon>Pseudomonadati</taxon>
        <taxon>Bacteroidota</taxon>
        <taxon>Bacteroidia</taxon>
        <taxon>Bacteroidales</taxon>
        <taxon>Bacteroidaceae</taxon>
        <taxon>Phocaeicola</taxon>
    </lineage>
</organism>
<feature type="signal peptide" evidence="1">
    <location>
        <begin position="1"/>
        <end position="19"/>
    </location>
</feature>
<dbReference type="InterPro" id="IPR032283">
    <property type="entry name" value="DUF4984"/>
</dbReference>